<dbReference type="Gene3D" id="3.10.450.50">
    <property type="match status" value="1"/>
</dbReference>
<dbReference type="SUPFAM" id="SSF54427">
    <property type="entry name" value="NTF2-like"/>
    <property type="match status" value="1"/>
</dbReference>
<dbReference type="GO" id="GO:0016853">
    <property type="term" value="F:isomerase activity"/>
    <property type="evidence" value="ECO:0007669"/>
    <property type="project" value="UniProtKB-KW"/>
</dbReference>
<proteinExistence type="predicted"/>
<dbReference type="InterPro" id="IPR032710">
    <property type="entry name" value="NTF2-like_dom_sf"/>
</dbReference>
<evidence type="ECO:0000313" key="3">
    <source>
        <dbReference type="Proteomes" id="UP000007509"/>
    </source>
</evidence>
<dbReference type="InterPro" id="IPR027843">
    <property type="entry name" value="DUF4440"/>
</dbReference>
<name>J2SZW7_9FLAO</name>
<keyword evidence="3" id="KW-1185">Reference proteome</keyword>
<reference evidence="2 3" key="1">
    <citation type="journal article" date="2012" name="J. Bacteriol.">
        <title>Twenty-one genome sequences from Pseudomonas species and 19 genome sequences from diverse bacteria isolated from the rhizosphere and endosphere of Populus deltoides.</title>
        <authorList>
            <person name="Brown S.D."/>
            <person name="Utturkar S.M."/>
            <person name="Klingeman D.M."/>
            <person name="Johnson C.M."/>
            <person name="Martin S.L."/>
            <person name="Land M.L."/>
            <person name="Lu T.Y."/>
            <person name="Schadt C.W."/>
            <person name="Doktycz M.J."/>
            <person name="Pelletier D.A."/>
        </authorList>
    </citation>
    <scope>NUCLEOTIDE SEQUENCE [LARGE SCALE GENOMIC DNA]</scope>
    <source>
        <strain evidence="2 3">CF314</strain>
    </source>
</reference>
<protein>
    <submittedName>
        <fullName evidence="2">Ketosteroid isomerase-like enzyme</fullName>
    </submittedName>
</protein>
<dbReference type="RefSeq" id="WP_007843919.1">
    <property type="nucleotide sequence ID" value="NZ_AKJY01000044.1"/>
</dbReference>
<comment type="caution">
    <text evidence="2">The sequence shown here is derived from an EMBL/GenBank/DDBJ whole genome shotgun (WGS) entry which is preliminary data.</text>
</comment>
<gene>
    <name evidence="2" type="ORF">PMI13_02417</name>
</gene>
<evidence type="ECO:0000259" key="1">
    <source>
        <dbReference type="Pfam" id="PF14534"/>
    </source>
</evidence>
<organism evidence="2 3">
    <name type="scientific">Chryseobacterium populi</name>
    <dbReference type="NCBI Taxonomy" id="1144316"/>
    <lineage>
        <taxon>Bacteria</taxon>
        <taxon>Pseudomonadati</taxon>
        <taxon>Bacteroidota</taxon>
        <taxon>Flavobacteriia</taxon>
        <taxon>Flavobacteriales</taxon>
        <taxon>Weeksellaceae</taxon>
        <taxon>Chryseobacterium group</taxon>
        <taxon>Chryseobacterium</taxon>
    </lineage>
</organism>
<dbReference type="EMBL" id="AKJY01000044">
    <property type="protein sequence ID" value="EJL71227.1"/>
    <property type="molecule type" value="Genomic_DNA"/>
</dbReference>
<dbReference type="AlphaFoldDB" id="J2SZW7"/>
<sequence>MKKTRPTVPEEMNACFAAAYNSGNIERIANLFERGAITVTIEGRSLTGEKEVRTDHINLLGLDSKMTSVNQFAIRFENIALLRAGWYIDTVNKDGKPISINGSSSEVVRQRQDGTWFYIIDHPFGNTI</sequence>
<dbReference type="Pfam" id="PF14534">
    <property type="entry name" value="DUF4440"/>
    <property type="match status" value="1"/>
</dbReference>
<dbReference type="OrthoDB" id="1633822at2"/>
<accession>J2SZW7</accession>
<evidence type="ECO:0000313" key="2">
    <source>
        <dbReference type="EMBL" id="EJL71227.1"/>
    </source>
</evidence>
<dbReference type="PATRIC" id="fig|1144316.3.peg.2435"/>
<dbReference type="Proteomes" id="UP000007509">
    <property type="component" value="Unassembled WGS sequence"/>
</dbReference>
<keyword evidence="2" id="KW-0413">Isomerase</keyword>
<feature type="domain" description="DUF4440" evidence="1">
    <location>
        <begin position="14"/>
        <end position="116"/>
    </location>
</feature>